<keyword evidence="3" id="KW-1185">Reference proteome</keyword>
<organism evidence="2 3">
    <name type="scientific">Amycolatopsis methanolica 239</name>
    <dbReference type="NCBI Taxonomy" id="1068978"/>
    <lineage>
        <taxon>Bacteria</taxon>
        <taxon>Bacillati</taxon>
        <taxon>Actinomycetota</taxon>
        <taxon>Actinomycetes</taxon>
        <taxon>Pseudonocardiales</taxon>
        <taxon>Pseudonocardiaceae</taxon>
        <taxon>Amycolatopsis</taxon>
        <taxon>Amycolatopsis methanolica group</taxon>
    </lineage>
</organism>
<sequence length="117" mass="13401">MLYALIGFAWFFAAQHAVWWYARACHSNPMPGVILVLGPALLVDWIVMALAVWGLHKLHRRLWPRLRGWTPGVLLVVVLLLTWLYWVANIPLFVFPPGLEPTCYPDGWPGWIPVPGY</sequence>
<proteinExistence type="predicted"/>
<reference evidence="2 3" key="1">
    <citation type="submission" date="2014-07" db="EMBL/GenBank/DDBJ databases">
        <title>Whole Genome Sequence of the Amycolatopsis methanolica 239.</title>
        <authorList>
            <person name="Tang B."/>
        </authorList>
    </citation>
    <scope>NUCLEOTIDE SEQUENCE [LARGE SCALE GENOMIC DNA]</scope>
    <source>
        <strain evidence="2 3">239</strain>
    </source>
</reference>
<dbReference type="HOGENOM" id="CLU_2079807_0_0_11"/>
<feature type="transmembrane region" description="Helical" evidence="1">
    <location>
        <begin position="68"/>
        <end position="88"/>
    </location>
</feature>
<accession>A0A076MVS8</accession>
<feature type="transmembrane region" description="Helical" evidence="1">
    <location>
        <begin position="34"/>
        <end position="56"/>
    </location>
</feature>
<dbReference type="EMBL" id="CP009110">
    <property type="protein sequence ID" value="AIJ24938.1"/>
    <property type="molecule type" value="Genomic_DNA"/>
</dbReference>
<evidence type="ECO:0000313" key="2">
    <source>
        <dbReference type="EMBL" id="AIJ24938.1"/>
    </source>
</evidence>
<gene>
    <name evidence="2" type="ORF">AMETH_4846</name>
</gene>
<dbReference type="PATRIC" id="fig|1068978.7.peg.5210"/>
<dbReference type="RefSeq" id="WP_017983773.1">
    <property type="nucleotide sequence ID" value="NZ_AQUL01000001.1"/>
</dbReference>
<dbReference type="KEGG" id="amq:AMETH_4846"/>
<evidence type="ECO:0000256" key="1">
    <source>
        <dbReference type="SAM" id="Phobius"/>
    </source>
</evidence>
<dbReference type="AlphaFoldDB" id="A0A076MVS8"/>
<keyword evidence="1" id="KW-1133">Transmembrane helix</keyword>
<evidence type="ECO:0000313" key="3">
    <source>
        <dbReference type="Proteomes" id="UP000062973"/>
    </source>
</evidence>
<protein>
    <submittedName>
        <fullName evidence="2">Uncharacterized protein</fullName>
    </submittedName>
</protein>
<keyword evidence="1" id="KW-0472">Membrane</keyword>
<name>A0A076MVS8_AMYME</name>
<keyword evidence="1" id="KW-0812">Transmembrane</keyword>
<dbReference type="Proteomes" id="UP000062973">
    <property type="component" value="Chromosome"/>
</dbReference>